<dbReference type="PANTHER" id="PTHR24331:SF4">
    <property type="entry name" value="HOMEOBOX PROTEIN DBX2"/>
    <property type="match status" value="1"/>
</dbReference>
<dbReference type="InterPro" id="IPR051662">
    <property type="entry name" value="H2.0_Homeobox_NeuralPatt"/>
</dbReference>
<dbReference type="PROSITE" id="PS00027">
    <property type="entry name" value="HOMEOBOX_1"/>
    <property type="match status" value="1"/>
</dbReference>
<feature type="region of interest" description="Disordered" evidence="9">
    <location>
        <begin position="261"/>
        <end position="338"/>
    </location>
</feature>
<protein>
    <recommendedName>
        <fullName evidence="5">Homeobox protein DBX2</fullName>
    </recommendedName>
    <alternativeName>
        <fullName evidence="6">Developing brain homeobox protein 2</fullName>
    </alternativeName>
</protein>
<feature type="chain" id="PRO_5042993950" description="Homeobox protein DBX2" evidence="10">
    <location>
        <begin position="21"/>
        <end position="338"/>
    </location>
</feature>
<evidence type="ECO:0000313" key="13">
    <source>
        <dbReference type="Proteomes" id="UP001356427"/>
    </source>
</evidence>
<evidence type="ECO:0000256" key="9">
    <source>
        <dbReference type="SAM" id="MobiDB-lite"/>
    </source>
</evidence>
<feature type="domain" description="Homeobox" evidence="11">
    <location>
        <begin position="199"/>
        <end position="259"/>
    </location>
</feature>
<keyword evidence="2 7" id="KW-0371">Homeobox</keyword>
<evidence type="ECO:0000313" key="12">
    <source>
        <dbReference type="EMBL" id="KAK6309147.1"/>
    </source>
</evidence>
<name>A0AAN8LIE7_9TELE</name>
<evidence type="ECO:0000256" key="8">
    <source>
        <dbReference type="RuleBase" id="RU000682"/>
    </source>
</evidence>
<dbReference type="InterPro" id="IPR017970">
    <property type="entry name" value="Homeobox_CS"/>
</dbReference>
<evidence type="ECO:0000256" key="4">
    <source>
        <dbReference type="ARBA" id="ARBA00038504"/>
    </source>
</evidence>
<evidence type="ECO:0000256" key="6">
    <source>
        <dbReference type="ARBA" id="ARBA00082385"/>
    </source>
</evidence>
<evidence type="ECO:0000259" key="11">
    <source>
        <dbReference type="PROSITE" id="PS50071"/>
    </source>
</evidence>
<feature type="DNA-binding region" description="Homeobox" evidence="7">
    <location>
        <begin position="201"/>
        <end position="260"/>
    </location>
</feature>
<dbReference type="InterPro" id="IPR009057">
    <property type="entry name" value="Homeodomain-like_sf"/>
</dbReference>
<sequence>MKLALVWAVLEGLYLKLVSLLSLGPVTVETDGLCCEVSEGAFLRVTVNGMIAGQKQKQNMAAGSPPTHPGFGTSGKSFLIDNLLHSALPSSSSTSSSSSSSPTSNGPTSGLFNGLPTGPHRRTWGPQHVVYEGQSKNCERVKDRGLPPRPHSGLLSSVFLRGPQYVLAAVCCGGSSPPPVFSKGANILMWSPDTSPKSRRGILRRAVFSEEQRKELEKTFKKQKYISKTDRNKLAADLSLKESQVKIWFQNRRMKWRNCKEKEAHSGRSPMEELMSRGCNQEEERKGAPESTGTPSDISPSQQRDTDTGVTTEKEPCKEPVTLLQPLSPHRHIMTSDC</sequence>
<evidence type="ECO:0000256" key="1">
    <source>
        <dbReference type="ARBA" id="ARBA00023125"/>
    </source>
</evidence>
<feature type="region of interest" description="Disordered" evidence="9">
    <location>
        <begin position="89"/>
        <end position="125"/>
    </location>
</feature>
<comment type="subcellular location">
    <subcellularLocation>
        <location evidence="7 8">Nucleus</location>
    </subcellularLocation>
</comment>
<dbReference type="CDD" id="cd00086">
    <property type="entry name" value="homeodomain"/>
    <property type="match status" value="1"/>
</dbReference>
<dbReference type="GO" id="GO:0003677">
    <property type="term" value="F:DNA binding"/>
    <property type="evidence" value="ECO:0007669"/>
    <property type="project" value="UniProtKB-UniRule"/>
</dbReference>
<comment type="caution">
    <text evidence="12">The sequence shown here is derived from an EMBL/GenBank/DDBJ whole genome shotgun (WGS) entry which is preliminary data.</text>
</comment>
<feature type="signal peptide" evidence="10">
    <location>
        <begin position="1"/>
        <end position="20"/>
    </location>
</feature>
<comment type="similarity">
    <text evidence="4">Belongs to the H2.0 homeobox family.</text>
</comment>
<dbReference type="SUPFAM" id="SSF46689">
    <property type="entry name" value="Homeodomain-like"/>
    <property type="match status" value="1"/>
</dbReference>
<evidence type="ECO:0000256" key="7">
    <source>
        <dbReference type="PROSITE-ProRule" id="PRU00108"/>
    </source>
</evidence>
<evidence type="ECO:0000256" key="2">
    <source>
        <dbReference type="ARBA" id="ARBA00023155"/>
    </source>
</evidence>
<evidence type="ECO:0000256" key="10">
    <source>
        <dbReference type="SAM" id="SignalP"/>
    </source>
</evidence>
<dbReference type="PRINTS" id="PR00024">
    <property type="entry name" value="HOMEOBOX"/>
</dbReference>
<dbReference type="SMART" id="SM00389">
    <property type="entry name" value="HOX"/>
    <property type="match status" value="1"/>
</dbReference>
<keyword evidence="10" id="KW-0732">Signal</keyword>
<feature type="compositionally biased region" description="Basic and acidic residues" evidence="9">
    <location>
        <begin position="304"/>
        <end position="318"/>
    </location>
</feature>
<reference evidence="12 13" key="1">
    <citation type="submission" date="2021-04" db="EMBL/GenBank/DDBJ databases">
        <authorList>
            <person name="De Guttry C."/>
            <person name="Zahm M."/>
            <person name="Klopp C."/>
            <person name="Cabau C."/>
            <person name="Louis A."/>
            <person name="Berthelot C."/>
            <person name="Parey E."/>
            <person name="Roest Crollius H."/>
            <person name="Montfort J."/>
            <person name="Robinson-Rechavi M."/>
            <person name="Bucao C."/>
            <person name="Bouchez O."/>
            <person name="Gislard M."/>
            <person name="Lluch J."/>
            <person name="Milhes M."/>
            <person name="Lampietro C."/>
            <person name="Lopez Roques C."/>
            <person name="Donnadieu C."/>
            <person name="Braasch I."/>
            <person name="Desvignes T."/>
            <person name="Postlethwait J."/>
            <person name="Bobe J."/>
            <person name="Wedekind C."/>
            <person name="Guiguen Y."/>
        </authorList>
    </citation>
    <scope>NUCLEOTIDE SEQUENCE [LARGE SCALE GENOMIC DNA]</scope>
    <source>
        <strain evidence="12">Cs_M1</strain>
        <tissue evidence="12">Blood</tissue>
    </source>
</reference>
<dbReference type="Proteomes" id="UP001356427">
    <property type="component" value="Unassembled WGS sequence"/>
</dbReference>
<proteinExistence type="inferred from homology"/>
<dbReference type="EMBL" id="JAGTTL010000018">
    <property type="protein sequence ID" value="KAK6309147.1"/>
    <property type="molecule type" value="Genomic_DNA"/>
</dbReference>
<dbReference type="GO" id="GO:0000981">
    <property type="term" value="F:DNA-binding transcription factor activity, RNA polymerase II-specific"/>
    <property type="evidence" value="ECO:0007669"/>
    <property type="project" value="InterPro"/>
</dbReference>
<evidence type="ECO:0000256" key="3">
    <source>
        <dbReference type="ARBA" id="ARBA00023242"/>
    </source>
</evidence>
<feature type="compositionally biased region" description="Basic residues" evidence="9">
    <location>
        <begin position="329"/>
        <end position="338"/>
    </location>
</feature>
<dbReference type="PROSITE" id="PS50071">
    <property type="entry name" value="HOMEOBOX_2"/>
    <property type="match status" value="1"/>
</dbReference>
<feature type="compositionally biased region" description="Basic and acidic residues" evidence="9">
    <location>
        <begin position="261"/>
        <end position="288"/>
    </location>
</feature>
<keyword evidence="3 7" id="KW-0539">Nucleus</keyword>
<evidence type="ECO:0000256" key="5">
    <source>
        <dbReference type="ARBA" id="ARBA00072002"/>
    </source>
</evidence>
<dbReference type="PANTHER" id="PTHR24331">
    <property type="entry name" value="DBX"/>
    <property type="match status" value="1"/>
</dbReference>
<dbReference type="InterPro" id="IPR020479">
    <property type="entry name" value="HD_metazoa"/>
</dbReference>
<feature type="compositionally biased region" description="Low complexity" evidence="9">
    <location>
        <begin position="89"/>
        <end position="109"/>
    </location>
</feature>
<gene>
    <name evidence="12" type="ORF">J4Q44_G00206100</name>
</gene>
<feature type="compositionally biased region" description="Polar residues" evidence="9">
    <location>
        <begin position="291"/>
        <end position="303"/>
    </location>
</feature>
<dbReference type="Pfam" id="PF00046">
    <property type="entry name" value="Homeodomain"/>
    <property type="match status" value="1"/>
</dbReference>
<dbReference type="InterPro" id="IPR001356">
    <property type="entry name" value="HD"/>
</dbReference>
<dbReference type="AlphaFoldDB" id="A0AAN8LIE7"/>
<dbReference type="Gene3D" id="1.10.10.60">
    <property type="entry name" value="Homeodomain-like"/>
    <property type="match status" value="1"/>
</dbReference>
<dbReference type="GO" id="GO:0005634">
    <property type="term" value="C:nucleus"/>
    <property type="evidence" value="ECO:0007669"/>
    <property type="project" value="UniProtKB-SubCell"/>
</dbReference>
<keyword evidence="1 7" id="KW-0238">DNA-binding</keyword>
<keyword evidence="13" id="KW-1185">Reference proteome</keyword>
<organism evidence="12 13">
    <name type="scientific">Coregonus suidteri</name>
    <dbReference type="NCBI Taxonomy" id="861788"/>
    <lineage>
        <taxon>Eukaryota</taxon>
        <taxon>Metazoa</taxon>
        <taxon>Chordata</taxon>
        <taxon>Craniata</taxon>
        <taxon>Vertebrata</taxon>
        <taxon>Euteleostomi</taxon>
        <taxon>Actinopterygii</taxon>
        <taxon>Neopterygii</taxon>
        <taxon>Teleostei</taxon>
        <taxon>Protacanthopterygii</taxon>
        <taxon>Salmoniformes</taxon>
        <taxon>Salmonidae</taxon>
        <taxon>Coregoninae</taxon>
        <taxon>Coregonus</taxon>
    </lineage>
</organism>
<accession>A0AAN8LIE7</accession>
<dbReference type="FunFam" id="1.10.10.60:FF:000187">
    <property type="entry name" value="homeobox protein DBX2"/>
    <property type="match status" value="1"/>
</dbReference>